<feature type="compositionally biased region" description="Polar residues" evidence="1">
    <location>
        <begin position="1"/>
        <end position="12"/>
    </location>
</feature>
<reference evidence="2" key="1">
    <citation type="submission" date="2019-05" db="EMBL/GenBank/DDBJ databases">
        <title>The de novo reference genome and transcriptome assemblies of the wild tomato species Solanum chilense.</title>
        <authorList>
            <person name="Stam R."/>
            <person name="Nosenko T."/>
            <person name="Hoerger A.C."/>
            <person name="Stephan W."/>
            <person name="Seidel M.A."/>
            <person name="Kuhn J.M.M."/>
            <person name="Haberer G."/>
            <person name="Tellier A."/>
        </authorList>
    </citation>
    <scope>NUCLEOTIDE SEQUENCE</scope>
    <source>
        <tissue evidence="2">Mature leaves</tissue>
    </source>
</reference>
<protein>
    <submittedName>
        <fullName evidence="2">Uncharacterized protein</fullName>
    </submittedName>
</protein>
<name>A0A6N2BCE0_SOLCI</name>
<accession>A0A6N2BCE0</accession>
<evidence type="ECO:0000313" key="2">
    <source>
        <dbReference type="EMBL" id="TMW90849.1"/>
    </source>
</evidence>
<evidence type="ECO:0000256" key="1">
    <source>
        <dbReference type="SAM" id="MobiDB-lite"/>
    </source>
</evidence>
<organism evidence="2">
    <name type="scientific">Solanum chilense</name>
    <name type="common">Tomato</name>
    <name type="synonym">Lycopersicon chilense</name>
    <dbReference type="NCBI Taxonomy" id="4083"/>
    <lineage>
        <taxon>Eukaryota</taxon>
        <taxon>Viridiplantae</taxon>
        <taxon>Streptophyta</taxon>
        <taxon>Embryophyta</taxon>
        <taxon>Tracheophyta</taxon>
        <taxon>Spermatophyta</taxon>
        <taxon>Magnoliopsida</taxon>
        <taxon>eudicotyledons</taxon>
        <taxon>Gunneridae</taxon>
        <taxon>Pentapetalae</taxon>
        <taxon>asterids</taxon>
        <taxon>lamiids</taxon>
        <taxon>Solanales</taxon>
        <taxon>Solanaceae</taxon>
        <taxon>Solanoideae</taxon>
        <taxon>Solaneae</taxon>
        <taxon>Solanum</taxon>
        <taxon>Solanum subgen. Lycopersicon</taxon>
    </lineage>
</organism>
<gene>
    <name evidence="2" type="ORF">EJD97_015143</name>
</gene>
<dbReference type="AlphaFoldDB" id="A0A6N2BCE0"/>
<dbReference type="EMBL" id="RXGB01003977">
    <property type="protein sequence ID" value="TMW90849.1"/>
    <property type="molecule type" value="Genomic_DNA"/>
</dbReference>
<sequence>MENQGIPSNPNRGNLGHGEGCQPLLPVEPHHQVHVENQLGDALGLQPPAAPRLQDYYRGNMNITDSDEPLVLPSLPPGHTFIVTSSLMQMSTVKGLFRGSPSEDPHAISLN</sequence>
<feature type="region of interest" description="Disordered" evidence="1">
    <location>
        <begin position="1"/>
        <end position="25"/>
    </location>
</feature>
<proteinExistence type="predicted"/>
<comment type="caution">
    <text evidence="2">The sequence shown here is derived from an EMBL/GenBank/DDBJ whole genome shotgun (WGS) entry which is preliminary data.</text>
</comment>